<evidence type="ECO:0000313" key="1">
    <source>
        <dbReference type="EMBL" id="GAX02077.1"/>
    </source>
</evidence>
<keyword evidence="2" id="KW-1185">Reference proteome</keyword>
<sequence>MTTGTLDFASIVTLICTTIPAIYRLLHPFIAEKVATEKNRQVQQCLQIADNLAYSAVAAMANYAALSKSERKVQAVDYVLQHMAKTAGNISKDVVADKVELAYQEYKHVTLGDNHKAARVDETVVDPDLLIANGDK</sequence>
<dbReference type="Proteomes" id="UP000198402">
    <property type="component" value="Unassembled WGS sequence"/>
</dbReference>
<name>A0A1Z5IJW8_9LACO</name>
<accession>A0A1Z5IJW8</accession>
<reference evidence="1 2" key="1">
    <citation type="submission" date="2015-11" db="EMBL/GenBank/DDBJ databases">
        <title>Draft genome sequences of new species of the genus Lactobacillus isolated from orchardgrass silage.</title>
        <authorList>
            <person name="Tohno M."/>
            <person name="Tanizawa Y."/>
            <person name="Arita M."/>
        </authorList>
    </citation>
    <scope>NUCLEOTIDE SEQUENCE [LARGE SCALE GENOMIC DNA]</scope>
    <source>
        <strain evidence="1 2">IWT126</strain>
    </source>
</reference>
<proteinExistence type="predicted"/>
<gene>
    <name evidence="1" type="ORF">IWT126_02141</name>
</gene>
<evidence type="ECO:0008006" key="3">
    <source>
        <dbReference type="Google" id="ProtNLM"/>
    </source>
</evidence>
<dbReference type="RefSeq" id="WP_054655811.1">
    <property type="nucleotide sequence ID" value="NZ_BBFL01000013.1"/>
</dbReference>
<dbReference type="OrthoDB" id="2293934at2"/>
<dbReference type="EMBL" id="BCMG01000012">
    <property type="protein sequence ID" value="GAX02077.1"/>
    <property type="molecule type" value="Genomic_DNA"/>
</dbReference>
<dbReference type="AlphaFoldDB" id="A0A1Z5IJW8"/>
<dbReference type="STRING" id="1302250.GCA_001313225_02655"/>
<protein>
    <recommendedName>
        <fullName evidence="3">Phage holin</fullName>
    </recommendedName>
</protein>
<comment type="caution">
    <text evidence="1">The sequence shown here is derived from an EMBL/GenBank/DDBJ whole genome shotgun (WGS) entry which is preliminary data.</text>
</comment>
<evidence type="ECO:0000313" key="2">
    <source>
        <dbReference type="Proteomes" id="UP000198402"/>
    </source>
</evidence>
<organism evidence="1 2">
    <name type="scientific">Secundilactobacillus silagei JCM 19001</name>
    <dbReference type="NCBI Taxonomy" id="1302250"/>
    <lineage>
        <taxon>Bacteria</taxon>
        <taxon>Bacillati</taxon>
        <taxon>Bacillota</taxon>
        <taxon>Bacilli</taxon>
        <taxon>Lactobacillales</taxon>
        <taxon>Lactobacillaceae</taxon>
        <taxon>Secundilactobacillus</taxon>
    </lineage>
</organism>